<dbReference type="Proteomes" id="UP000324022">
    <property type="component" value="Unassembled WGS sequence"/>
</dbReference>
<protein>
    <submittedName>
        <fullName evidence="2">Uncharacterized protein</fullName>
    </submittedName>
</protein>
<sequence length="165" mass="18975">MKLLSVAYSAGVLGIFVGILGSAAAVLRDHRIERRVYGSGAARRVSLAPPRLKWWDEYRALYYKKGTHPFLLGSYVVKPAYDYFRERINLLDAVRSTVLLQAQKLSPWERAVLSQPLRKWYTLGEEIESPHELDLVARNWQQDQVIMNRMEETISDIISRGALWA</sequence>
<gene>
    <name evidence="2" type="ORF">UTRI_10211</name>
</gene>
<keyword evidence="1" id="KW-0812">Transmembrane</keyword>
<evidence type="ECO:0000256" key="1">
    <source>
        <dbReference type="SAM" id="Phobius"/>
    </source>
</evidence>
<keyword evidence="1" id="KW-0472">Membrane</keyword>
<keyword evidence="3" id="KW-1185">Reference proteome</keyword>
<name>A0A5C3EIR3_9BASI</name>
<reference evidence="2 3" key="1">
    <citation type="submission" date="2018-03" db="EMBL/GenBank/DDBJ databases">
        <authorList>
            <person name="Guldener U."/>
        </authorList>
    </citation>
    <scope>NUCLEOTIDE SEQUENCE [LARGE SCALE GENOMIC DNA]</scope>
    <source>
        <strain evidence="2 3">NBRC100155</strain>
    </source>
</reference>
<evidence type="ECO:0000313" key="3">
    <source>
        <dbReference type="Proteomes" id="UP000324022"/>
    </source>
</evidence>
<keyword evidence="1" id="KW-1133">Transmembrane helix</keyword>
<feature type="transmembrane region" description="Helical" evidence="1">
    <location>
        <begin position="6"/>
        <end position="27"/>
    </location>
</feature>
<accession>A0A5C3EIR3</accession>
<dbReference type="EMBL" id="OOIN01000028">
    <property type="protein sequence ID" value="SPO29401.1"/>
    <property type="molecule type" value="Genomic_DNA"/>
</dbReference>
<organism evidence="2 3">
    <name type="scientific">Ustilago trichophora</name>
    <dbReference type="NCBI Taxonomy" id="86804"/>
    <lineage>
        <taxon>Eukaryota</taxon>
        <taxon>Fungi</taxon>
        <taxon>Dikarya</taxon>
        <taxon>Basidiomycota</taxon>
        <taxon>Ustilaginomycotina</taxon>
        <taxon>Ustilaginomycetes</taxon>
        <taxon>Ustilaginales</taxon>
        <taxon>Ustilaginaceae</taxon>
        <taxon>Ustilago</taxon>
    </lineage>
</organism>
<proteinExistence type="predicted"/>
<evidence type="ECO:0000313" key="2">
    <source>
        <dbReference type="EMBL" id="SPO29401.1"/>
    </source>
</evidence>
<dbReference type="AlphaFoldDB" id="A0A5C3EIR3"/>